<dbReference type="Proteomes" id="UP000245634">
    <property type="component" value="Unassembled WGS sequence"/>
</dbReference>
<evidence type="ECO:0008006" key="3">
    <source>
        <dbReference type="Google" id="ProtNLM"/>
    </source>
</evidence>
<dbReference type="RefSeq" id="WP_109691286.1">
    <property type="nucleotide sequence ID" value="NZ_QGGL01000027.1"/>
</dbReference>
<comment type="caution">
    <text evidence="1">The sequence shown here is derived from an EMBL/GenBank/DDBJ whole genome shotgun (WGS) entry which is preliminary data.</text>
</comment>
<name>A0A316D2P5_9BACL</name>
<gene>
    <name evidence="1" type="ORF">C7459_12715</name>
</gene>
<organism evidence="1 2">
    <name type="scientific">Tumebacillus permanentifrigoris</name>
    <dbReference type="NCBI Taxonomy" id="378543"/>
    <lineage>
        <taxon>Bacteria</taxon>
        <taxon>Bacillati</taxon>
        <taxon>Bacillota</taxon>
        <taxon>Bacilli</taxon>
        <taxon>Bacillales</taxon>
        <taxon>Alicyclobacillaceae</taxon>
        <taxon>Tumebacillus</taxon>
    </lineage>
</organism>
<proteinExistence type="predicted"/>
<evidence type="ECO:0000313" key="1">
    <source>
        <dbReference type="EMBL" id="PWK05083.1"/>
    </source>
</evidence>
<sequence>MINWKAVISTQADVLHAVNKKLVPVTDCELSNDEYKAIEQAQELIDDARRLLDYFAATPKEGTLYKNAAGRFEILDRVLTSGSRLEIMGTTEETEGEWFVGSVEFSDEFGGYYFNHNRHKVPLRVGMIVRIRESPKRS</sequence>
<dbReference type="AlphaFoldDB" id="A0A316D2P5"/>
<protein>
    <recommendedName>
        <fullName evidence="3">DUF5348 domain-containing protein</fullName>
    </recommendedName>
</protein>
<keyword evidence="2" id="KW-1185">Reference proteome</keyword>
<dbReference type="OrthoDB" id="1684344at2"/>
<accession>A0A316D2P5</accession>
<evidence type="ECO:0000313" key="2">
    <source>
        <dbReference type="Proteomes" id="UP000245634"/>
    </source>
</evidence>
<dbReference type="EMBL" id="QGGL01000027">
    <property type="protein sequence ID" value="PWK05083.1"/>
    <property type="molecule type" value="Genomic_DNA"/>
</dbReference>
<reference evidence="1 2" key="1">
    <citation type="submission" date="2018-05" db="EMBL/GenBank/DDBJ databases">
        <title>Genomic Encyclopedia of Type Strains, Phase IV (KMG-IV): sequencing the most valuable type-strain genomes for metagenomic binning, comparative biology and taxonomic classification.</title>
        <authorList>
            <person name="Goeker M."/>
        </authorList>
    </citation>
    <scope>NUCLEOTIDE SEQUENCE [LARGE SCALE GENOMIC DNA]</scope>
    <source>
        <strain evidence="1 2">DSM 18773</strain>
    </source>
</reference>